<gene>
    <name evidence="2" type="ORF">NPIL_692951</name>
</gene>
<keyword evidence="1" id="KW-0812">Transmembrane</keyword>
<keyword evidence="3" id="KW-1185">Reference proteome</keyword>
<dbReference type="EMBL" id="BMAW01031026">
    <property type="protein sequence ID" value="GFU19258.1"/>
    <property type="molecule type" value="Genomic_DNA"/>
</dbReference>
<organism evidence="2 3">
    <name type="scientific">Nephila pilipes</name>
    <name type="common">Giant wood spider</name>
    <name type="synonym">Nephila maculata</name>
    <dbReference type="NCBI Taxonomy" id="299642"/>
    <lineage>
        <taxon>Eukaryota</taxon>
        <taxon>Metazoa</taxon>
        <taxon>Ecdysozoa</taxon>
        <taxon>Arthropoda</taxon>
        <taxon>Chelicerata</taxon>
        <taxon>Arachnida</taxon>
        <taxon>Araneae</taxon>
        <taxon>Araneomorphae</taxon>
        <taxon>Entelegynae</taxon>
        <taxon>Araneoidea</taxon>
        <taxon>Nephilidae</taxon>
        <taxon>Nephila</taxon>
    </lineage>
</organism>
<reference evidence="2" key="1">
    <citation type="submission" date="2020-08" db="EMBL/GenBank/DDBJ databases">
        <title>Multicomponent nature underlies the extraordinary mechanical properties of spider dragline silk.</title>
        <authorList>
            <person name="Kono N."/>
            <person name="Nakamura H."/>
            <person name="Mori M."/>
            <person name="Yoshida Y."/>
            <person name="Ohtoshi R."/>
            <person name="Malay A.D."/>
            <person name="Moran D.A.P."/>
            <person name="Tomita M."/>
            <person name="Numata K."/>
            <person name="Arakawa K."/>
        </authorList>
    </citation>
    <scope>NUCLEOTIDE SEQUENCE</scope>
</reference>
<keyword evidence="1" id="KW-1133">Transmembrane helix</keyword>
<proteinExistence type="predicted"/>
<evidence type="ECO:0000313" key="2">
    <source>
        <dbReference type="EMBL" id="GFU19258.1"/>
    </source>
</evidence>
<sequence>MIFTSKHNQNIQRRIHTEEMTFTCQESSPITSPINPKALPEFSSHQQNVVISLNEVSFSSSQKSNGDIEHLSTSEKLIINFQVVSLSTSLGLSITVIPIILLLTC</sequence>
<dbReference type="AlphaFoldDB" id="A0A8X6QHE2"/>
<protein>
    <submittedName>
        <fullName evidence="2">Uncharacterized protein</fullName>
    </submittedName>
</protein>
<accession>A0A8X6QHE2</accession>
<evidence type="ECO:0000256" key="1">
    <source>
        <dbReference type="SAM" id="Phobius"/>
    </source>
</evidence>
<dbReference type="Proteomes" id="UP000887013">
    <property type="component" value="Unassembled WGS sequence"/>
</dbReference>
<evidence type="ECO:0000313" key="3">
    <source>
        <dbReference type="Proteomes" id="UP000887013"/>
    </source>
</evidence>
<feature type="transmembrane region" description="Helical" evidence="1">
    <location>
        <begin position="77"/>
        <end position="103"/>
    </location>
</feature>
<keyword evidence="1" id="KW-0472">Membrane</keyword>
<comment type="caution">
    <text evidence="2">The sequence shown here is derived from an EMBL/GenBank/DDBJ whole genome shotgun (WGS) entry which is preliminary data.</text>
</comment>
<name>A0A8X6QHE2_NEPPI</name>